<dbReference type="InterPro" id="IPR036390">
    <property type="entry name" value="WH_DNA-bd_sf"/>
</dbReference>
<dbReference type="InterPro" id="IPR015102">
    <property type="entry name" value="Tscrpt_reg_HTH_FeoC"/>
</dbReference>
<dbReference type="EMBL" id="SSFD01000014">
    <property type="protein sequence ID" value="TXH92204.1"/>
    <property type="molecule type" value="Genomic_DNA"/>
</dbReference>
<comment type="caution">
    <text evidence="2">The sequence shown here is derived from an EMBL/GenBank/DDBJ whole genome shotgun (WGS) entry which is preliminary data.</text>
</comment>
<evidence type="ECO:0000313" key="3">
    <source>
        <dbReference type="Proteomes" id="UP000321192"/>
    </source>
</evidence>
<protein>
    <submittedName>
        <fullName evidence="2">Sugar metabolism transcriptional regulator</fullName>
    </submittedName>
</protein>
<name>A0A5C7T7N2_THASP</name>
<proteinExistence type="predicted"/>
<feature type="domain" description="Transcriptional regulator HTH-type FeoC" evidence="1">
    <location>
        <begin position="2"/>
        <end position="70"/>
    </location>
</feature>
<evidence type="ECO:0000259" key="1">
    <source>
        <dbReference type="Pfam" id="PF09012"/>
    </source>
</evidence>
<gene>
    <name evidence="2" type="ORF">E6Q80_00910</name>
</gene>
<dbReference type="RefSeq" id="WP_276656362.1">
    <property type="nucleotide sequence ID" value="NZ_SSFD01000014.1"/>
</dbReference>
<dbReference type="Proteomes" id="UP000321192">
    <property type="component" value="Unassembled WGS sequence"/>
</dbReference>
<dbReference type="Gene3D" id="1.10.10.10">
    <property type="entry name" value="Winged helix-like DNA-binding domain superfamily/Winged helix DNA-binding domain"/>
    <property type="match status" value="1"/>
</dbReference>
<accession>A0A5C7T7N2</accession>
<dbReference type="AlphaFoldDB" id="A0A5C7T7N2"/>
<reference evidence="2 3" key="1">
    <citation type="submission" date="2018-09" db="EMBL/GenBank/DDBJ databases">
        <title>Metagenome Assembled Genomes from an Advanced Water Purification Facility.</title>
        <authorList>
            <person name="Stamps B.W."/>
            <person name="Spear J.R."/>
        </authorList>
    </citation>
    <scope>NUCLEOTIDE SEQUENCE [LARGE SCALE GENOMIC DNA]</scope>
    <source>
        <strain evidence="2">Bin_27_1</strain>
    </source>
</reference>
<dbReference type="Pfam" id="PF09012">
    <property type="entry name" value="FeoC"/>
    <property type="match status" value="1"/>
</dbReference>
<evidence type="ECO:0000313" key="2">
    <source>
        <dbReference type="EMBL" id="TXH92204.1"/>
    </source>
</evidence>
<dbReference type="InterPro" id="IPR036388">
    <property type="entry name" value="WH-like_DNA-bd_sf"/>
</dbReference>
<organism evidence="2 3">
    <name type="scientific">Thauera aminoaromatica</name>
    <dbReference type="NCBI Taxonomy" id="164330"/>
    <lineage>
        <taxon>Bacteria</taxon>
        <taxon>Pseudomonadati</taxon>
        <taxon>Pseudomonadota</taxon>
        <taxon>Betaproteobacteria</taxon>
        <taxon>Rhodocyclales</taxon>
        <taxon>Zoogloeaceae</taxon>
        <taxon>Thauera</taxon>
    </lineage>
</organism>
<dbReference type="SUPFAM" id="SSF46785">
    <property type="entry name" value="Winged helix' DNA-binding domain"/>
    <property type="match status" value="1"/>
</dbReference>
<sequence>MILSRLSDYLRDRRRASLADMAIGLDSTSSALEPMLATLERKGRVRRVAAAAACGTSCCKCDPASTVIYEWAGEPPAA</sequence>